<name>A0A4C1U988_EUMVA</name>
<feature type="domain" description="Endonuclease/exonuclease/phosphatase" evidence="1">
    <location>
        <begin position="250"/>
        <end position="367"/>
    </location>
</feature>
<dbReference type="InterPro" id="IPR036691">
    <property type="entry name" value="Endo/exonu/phosph_ase_sf"/>
</dbReference>
<dbReference type="PANTHER" id="PTHR33273:SF4">
    <property type="entry name" value="ENDONUCLEASE_EXONUCLEASE_PHOSPHATASE DOMAIN-CONTAINING PROTEIN"/>
    <property type="match status" value="1"/>
</dbReference>
<keyword evidence="3" id="KW-1185">Reference proteome</keyword>
<evidence type="ECO:0000313" key="3">
    <source>
        <dbReference type="Proteomes" id="UP000299102"/>
    </source>
</evidence>
<dbReference type="Proteomes" id="UP000299102">
    <property type="component" value="Unassembled WGS sequence"/>
</dbReference>
<evidence type="ECO:0000313" key="2">
    <source>
        <dbReference type="EMBL" id="GBP22494.1"/>
    </source>
</evidence>
<dbReference type="InterPro" id="IPR005135">
    <property type="entry name" value="Endo/exonuclease/phosphatase"/>
</dbReference>
<dbReference type="AlphaFoldDB" id="A0A4C1U988"/>
<dbReference type="Gene3D" id="3.60.10.10">
    <property type="entry name" value="Endonuclease/exonuclease/phosphatase"/>
    <property type="match status" value="1"/>
</dbReference>
<proteinExistence type="predicted"/>
<evidence type="ECO:0000259" key="1">
    <source>
        <dbReference type="Pfam" id="PF14529"/>
    </source>
</evidence>
<reference evidence="2 3" key="1">
    <citation type="journal article" date="2019" name="Commun. Biol.">
        <title>The bagworm genome reveals a unique fibroin gene that provides high tensile strength.</title>
        <authorList>
            <person name="Kono N."/>
            <person name="Nakamura H."/>
            <person name="Ohtoshi R."/>
            <person name="Tomita M."/>
            <person name="Numata K."/>
            <person name="Arakawa K."/>
        </authorList>
    </citation>
    <scope>NUCLEOTIDE SEQUENCE [LARGE SCALE GENOMIC DNA]</scope>
</reference>
<accession>A0A4C1U988</accession>
<dbReference type="EMBL" id="BGZK01000140">
    <property type="protein sequence ID" value="GBP22494.1"/>
    <property type="molecule type" value="Genomic_DNA"/>
</dbReference>
<organism evidence="2 3">
    <name type="scientific">Eumeta variegata</name>
    <name type="common">Bagworm moth</name>
    <name type="synonym">Eumeta japonica</name>
    <dbReference type="NCBI Taxonomy" id="151549"/>
    <lineage>
        <taxon>Eukaryota</taxon>
        <taxon>Metazoa</taxon>
        <taxon>Ecdysozoa</taxon>
        <taxon>Arthropoda</taxon>
        <taxon>Hexapoda</taxon>
        <taxon>Insecta</taxon>
        <taxon>Pterygota</taxon>
        <taxon>Neoptera</taxon>
        <taxon>Endopterygota</taxon>
        <taxon>Lepidoptera</taxon>
        <taxon>Glossata</taxon>
        <taxon>Ditrysia</taxon>
        <taxon>Tineoidea</taxon>
        <taxon>Psychidae</taxon>
        <taxon>Oiketicinae</taxon>
        <taxon>Eumeta</taxon>
    </lineage>
</organism>
<dbReference type="Pfam" id="PF14529">
    <property type="entry name" value="Exo_endo_phos_2"/>
    <property type="match status" value="1"/>
</dbReference>
<dbReference type="SUPFAM" id="SSF56219">
    <property type="entry name" value="DNase I-like"/>
    <property type="match status" value="1"/>
</dbReference>
<sequence>MKVSPPQPPVRSWVVHNLSFGLMLPHARASSRQGYDPDGPVVMAPFRGSNSWSFLVSAGDPEQMSVVSPSSIVTAGSGSMMKWWVAAPSGPEKLDDGEPRRSGKTTTITHLTHTASRWSRARPSRPFFLLRPTKPEIANTHAHTHAHHAGTNRCLAFKEALQEMTNRRTNETLELKLNHCEAAHDLPMQNTRELELYLVLIAETYGHRDSQFWELDNTNKAVIWSCGKLPFQDVVSNREDGFVAAWVDGIRFYSCYSPPSLSIEQFLEFLDRLTEDAGQYFPVAIAGDFNSWAVDWGRKFTNVRGKVLLEEMATLDVVPLNIGNTPTYTNGGANLIVELTFVYSSLTGRSHCWKVFNSYIASDHSAIRWKVSTGQNRRRGWKVKSFDPAALMVALNCEAIIIESAEEKTENLMKRVTQACDASVSRKWGMNQRRLSTGGMITSPLFVQSVSKKEEYLNVATDDLTAELVAEYKKARRELNKAIKDSKKRCWKELVEEVKKDP</sequence>
<dbReference type="GO" id="GO:0003824">
    <property type="term" value="F:catalytic activity"/>
    <property type="evidence" value="ECO:0007669"/>
    <property type="project" value="InterPro"/>
</dbReference>
<protein>
    <recommendedName>
        <fullName evidence="1">Endonuclease/exonuclease/phosphatase domain-containing protein</fullName>
    </recommendedName>
</protein>
<dbReference type="CDD" id="cd09077">
    <property type="entry name" value="R1-I-EN"/>
    <property type="match status" value="1"/>
</dbReference>
<comment type="caution">
    <text evidence="2">The sequence shown here is derived from an EMBL/GenBank/DDBJ whole genome shotgun (WGS) entry which is preliminary data.</text>
</comment>
<dbReference type="PANTHER" id="PTHR33273">
    <property type="entry name" value="DOMAIN-CONTAINING PROTEIN, PUTATIVE-RELATED"/>
    <property type="match status" value="1"/>
</dbReference>
<gene>
    <name evidence="2" type="ORF">EVAR_78672_1</name>
</gene>
<dbReference type="OrthoDB" id="8036339at2759"/>